<evidence type="ECO:0000256" key="1">
    <source>
        <dbReference type="SAM" id="MobiDB-lite"/>
    </source>
</evidence>
<feature type="transmembrane region" description="Helical" evidence="2">
    <location>
        <begin position="95"/>
        <end position="114"/>
    </location>
</feature>
<feature type="region of interest" description="Disordered" evidence="1">
    <location>
        <begin position="1"/>
        <end position="23"/>
    </location>
</feature>
<dbReference type="RefSeq" id="WP_340291823.1">
    <property type="nucleotide sequence ID" value="NZ_JBBEOI010000050.1"/>
</dbReference>
<feature type="transmembrane region" description="Helical" evidence="2">
    <location>
        <begin position="242"/>
        <end position="258"/>
    </location>
</feature>
<dbReference type="EC" id="2.3.1.-" evidence="5"/>
<feature type="transmembrane region" description="Helical" evidence="2">
    <location>
        <begin position="31"/>
        <end position="47"/>
    </location>
</feature>
<feature type="domain" description="SGNH" evidence="4">
    <location>
        <begin position="496"/>
        <end position="716"/>
    </location>
</feature>
<feature type="transmembrane region" description="Helical" evidence="2">
    <location>
        <begin position="293"/>
        <end position="318"/>
    </location>
</feature>
<keyword evidence="2" id="KW-0472">Membrane</keyword>
<dbReference type="EMBL" id="JBHRWW010000003">
    <property type="protein sequence ID" value="MFC3688050.1"/>
    <property type="molecule type" value="Genomic_DNA"/>
</dbReference>
<proteinExistence type="predicted"/>
<feature type="transmembrane region" description="Helical" evidence="2">
    <location>
        <begin position="394"/>
        <end position="413"/>
    </location>
</feature>
<evidence type="ECO:0000256" key="2">
    <source>
        <dbReference type="SAM" id="Phobius"/>
    </source>
</evidence>
<dbReference type="InterPro" id="IPR050879">
    <property type="entry name" value="Acyltransferase_3"/>
</dbReference>
<comment type="caution">
    <text evidence="5">The sequence shown here is derived from an EMBL/GenBank/DDBJ whole genome shotgun (WGS) entry which is preliminary data.</text>
</comment>
<keyword evidence="5" id="KW-0012">Acyltransferase</keyword>
<feature type="transmembrane region" description="Helical" evidence="2">
    <location>
        <begin position="167"/>
        <end position="185"/>
    </location>
</feature>
<feature type="transmembrane region" description="Helical" evidence="2">
    <location>
        <begin position="265"/>
        <end position="281"/>
    </location>
</feature>
<keyword evidence="6" id="KW-1185">Reference proteome</keyword>
<dbReference type="PANTHER" id="PTHR23028">
    <property type="entry name" value="ACETYLTRANSFERASE"/>
    <property type="match status" value="1"/>
</dbReference>
<dbReference type="PANTHER" id="PTHR23028:SF53">
    <property type="entry name" value="ACYL_TRANSF_3 DOMAIN-CONTAINING PROTEIN"/>
    <property type="match status" value="1"/>
</dbReference>
<keyword evidence="2" id="KW-1133">Transmembrane helix</keyword>
<dbReference type="InterPro" id="IPR043968">
    <property type="entry name" value="SGNH"/>
</dbReference>
<protein>
    <submittedName>
        <fullName evidence="5">Acyltransferase family protein</fullName>
        <ecNumber evidence="5">2.3.1.-</ecNumber>
    </submittedName>
</protein>
<sequence>MTAQLDARPYARPSGAPAPAAVDSRRGDVEGLRAVAVVVVVLFHAGVPGLYGGYVGVDVFFVLSGFLITGLLLAEVRRTGTVSLRGFWARRARRLLPLATLVSLVTLAASWLLLTPLEVRQVARDAVWSGLFAMNLLLARDGVDYLADDAESPYQHYWSLGVEEQFYVVWPVAVVLLVLVGGLLARRRGRPAPRGRGTGDLPVLLVPLTVVAVLASFAWGVWQTAQSQPLAYFEPWSRGWELGVGALLAIAAPALAGLPGRVREAAAVVGLAAVLLAALVLDEGTPFPGTAALLPVLGTAAVVAAGTGGTTRLGALLGTAPMRTLGRLSYGWYLWHWPVLVLGPRALGGDPGLAGRLLLSLVALGLAWTTYALLEDPVRRHALLVRDPARSLAVGALCVALAAGTGTVSAALVPEVRGTAAPVAPVATAEAEQVQVGALDEAGVREAVAQAEQLQGLPANLDPVLEDAQDDAARARSEDRISCMVAVEHEDVSREPGGSCVFGSHPDGATTVVLTGDSHAYQWYPAMSQVAERRGWRLVVMTKAGCPLYDVSIDLASLRRAYTECDTWRAAAMERIAQEDPDLVVMSAAVFSPRGDEFTRRWAEGVTTTTTTLRGTGAQVVLLEDTPNPDADVPTCLAENLDAVQECAVDREDALLDPERRRATAQAALAAGAVVVDPVPWFCRDTCPPVIGNASAYHDDDHVSATYAAQLAPLLDARLGAALTGPASDAG</sequence>
<evidence type="ECO:0000259" key="4">
    <source>
        <dbReference type="Pfam" id="PF19040"/>
    </source>
</evidence>
<evidence type="ECO:0000313" key="5">
    <source>
        <dbReference type="EMBL" id="MFC3688050.1"/>
    </source>
</evidence>
<evidence type="ECO:0000313" key="6">
    <source>
        <dbReference type="Proteomes" id="UP001595685"/>
    </source>
</evidence>
<dbReference type="Proteomes" id="UP001595685">
    <property type="component" value="Unassembled WGS sequence"/>
</dbReference>
<dbReference type="Pfam" id="PF01757">
    <property type="entry name" value="Acyl_transf_3"/>
    <property type="match status" value="1"/>
</dbReference>
<feature type="domain" description="Acyltransferase 3" evidence="3">
    <location>
        <begin position="28"/>
        <end position="371"/>
    </location>
</feature>
<keyword evidence="5" id="KW-0808">Transferase</keyword>
<dbReference type="Pfam" id="PF19040">
    <property type="entry name" value="SGNH"/>
    <property type="match status" value="1"/>
</dbReference>
<evidence type="ECO:0000259" key="3">
    <source>
        <dbReference type="Pfam" id="PF01757"/>
    </source>
</evidence>
<feature type="transmembrane region" description="Helical" evidence="2">
    <location>
        <begin position="53"/>
        <end position="74"/>
    </location>
</feature>
<organism evidence="5 6">
    <name type="scientific">Aquipuribacter hungaricus</name>
    <dbReference type="NCBI Taxonomy" id="545624"/>
    <lineage>
        <taxon>Bacteria</taxon>
        <taxon>Bacillati</taxon>
        <taxon>Actinomycetota</taxon>
        <taxon>Actinomycetes</taxon>
        <taxon>Micrococcales</taxon>
        <taxon>Intrasporangiaceae</taxon>
        <taxon>Aquipuribacter</taxon>
    </lineage>
</organism>
<feature type="transmembrane region" description="Helical" evidence="2">
    <location>
        <begin position="201"/>
        <end position="222"/>
    </location>
</feature>
<name>A0ABV7WE96_9MICO</name>
<reference evidence="6" key="1">
    <citation type="journal article" date="2019" name="Int. J. Syst. Evol. Microbiol.">
        <title>The Global Catalogue of Microorganisms (GCM) 10K type strain sequencing project: providing services to taxonomists for standard genome sequencing and annotation.</title>
        <authorList>
            <consortium name="The Broad Institute Genomics Platform"/>
            <consortium name="The Broad Institute Genome Sequencing Center for Infectious Disease"/>
            <person name="Wu L."/>
            <person name="Ma J."/>
        </authorList>
    </citation>
    <scope>NUCLEOTIDE SEQUENCE [LARGE SCALE GENOMIC DNA]</scope>
    <source>
        <strain evidence="6">NCAIM B.02333</strain>
    </source>
</reference>
<dbReference type="GO" id="GO:0016746">
    <property type="term" value="F:acyltransferase activity"/>
    <property type="evidence" value="ECO:0007669"/>
    <property type="project" value="UniProtKB-KW"/>
</dbReference>
<accession>A0ABV7WE96</accession>
<dbReference type="InterPro" id="IPR002656">
    <property type="entry name" value="Acyl_transf_3_dom"/>
</dbReference>
<feature type="transmembrane region" description="Helical" evidence="2">
    <location>
        <begin position="330"/>
        <end position="347"/>
    </location>
</feature>
<gene>
    <name evidence="5" type="ORF">ACFOLH_06820</name>
</gene>
<feature type="transmembrane region" description="Helical" evidence="2">
    <location>
        <begin position="353"/>
        <end position="374"/>
    </location>
</feature>
<keyword evidence="2" id="KW-0812">Transmembrane</keyword>